<accession>A0A0F9AM61</accession>
<gene>
    <name evidence="1" type="ORF">LCGC14_2555400</name>
</gene>
<reference evidence="1" key="1">
    <citation type="journal article" date="2015" name="Nature">
        <title>Complex archaea that bridge the gap between prokaryotes and eukaryotes.</title>
        <authorList>
            <person name="Spang A."/>
            <person name="Saw J.H."/>
            <person name="Jorgensen S.L."/>
            <person name="Zaremba-Niedzwiedzka K."/>
            <person name="Martijn J."/>
            <person name="Lind A.E."/>
            <person name="van Eijk R."/>
            <person name="Schleper C."/>
            <person name="Guy L."/>
            <person name="Ettema T.J."/>
        </authorList>
    </citation>
    <scope>NUCLEOTIDE SEQUENCE</scope>
</reference>
<comment type="caution">
    <text evidence="1">The sequence shown here is derived from an EMBL/GenBank/DDBJ whole genome shotgun (WGS) entry which is preliminary data.</text>
</comment>
<feature type="non-terminal residue" evidence="1">
    <location>
        <position position="1"/>
    </location>
</feature>
<protein>
    <submittedName>
        <fullName evidence="1">Uncharacterized protein</fullName>
    </submittedName>
</protein>
<organism evidence="1">
    <name type="scientific">marine sediment metagenome</name>
    <dbReference type="NCBI Taxonomy" id="412755"/>
    <lineage>
        <taxon>unclassified sequences</taxon>
        <taxon>metagenomes</taxon>
        <taxon>ecological metagenomes</taxon>
    </lineage>
</organism>
<evidence type="ECO:0000313" key="1">
    <source>
        <dbReference type="EMBL" id="KKL10485.1"/>
    </source>
</evidence>
<proteinExistence type="predicted"/>
<name>A0A0F9AM61_9ZZZZ</name>
<sequence length="56" mass="6522">CRPMTPEEIQYFFRGKGKHWYKNSGPPCNASCHSAHMFMHQKCQHCIDIGVMELIP</sequence>
<dbReference type="AlphaFoldDB" id="A0A0F9AM61"/>
<dbReference type="EMBL" id="LAZR01042045">
    <property type="protein sequence ID" value="KKL10485.1"/>
    <property type="molecule type" value="Genomic_DNA"/>
</dbReference>